<sequence length="86" mass="9387">MRNGTTPEVGASGTESDNRLDLDWAAEVQYGDAYRRSCVLAGVAENLHDELRSGVGDEMLLANAFRNSSPAFCLRVDRDFSSHHAS</sequence>
<name>A0A7I9WM83_9MYCO</name>
<evidence type="ECO:0000313" key="2">
    <source>
        <dbReference type="Proteomes" id="UP000465241"/>
    </source>
</evidence>
<dbReference type="Proteomes" id="UP000465241">
    <property type="component" value="Unassembled WGS sequence"/>
</dbReference>
<gene>
    <name evidence="1" type="ORF">MMUR_28990</name>
</gene>
<dbReference type="EMBL" id="BLKT01000003">
    <property type="protein sequence ID" value="GFG58763.1"/>
    <property type="molecule type" value="Genomic_DNA"/>
</dbReference>
<dbReference type="AlphaFoldDB" id="A0A7I9WM83"/>
<proteinExistence type="predicted"/>
<comment type="caution">
    <text evidence="1">The sequence shown here is derived from an EMBL/GenBank/DDBJ whole genome shotgun (WGS) entry which is preliminary data.</text>
</comment>
<keyword evidence="2" id="KW-1185">Reference proteome</keyword>
<reference evidence="1 2" key="1">
    <citation type="journal article" date="2019" name="Emerg. Microbes Infect.">
        <title>Comprehensive subspecies identification of 175 nontuberculous mycobacteria species based on 7547 genomic profiles.</title>
        <authorList>
            <person name="Matsumoto Y."/>
            <person name="Kinjo T."/>
            <person name="Motooka D."/>
            <person name="Nabeya D."/>
            <person name="Jung N."/>
            <person name="Uechi K."/>
            <person name="Horii T."/>
            <person name="Iida T."/>
            <person name="Fujita J."/>
            <person name="Nakamura S."/>
        </authorList>
    </citation>
    <scope>NUCLEOTIDE SEQUENCE [LARGE SCALE GENOMIC DNA]</scope>
    <source>
        <strain evidence="1 2">JCM 13392</strain>
    </source>
</reference>
<accession>A0A7I9WM83</accession>
<evidence type="ECO:0000313" key="1">
    <source>
        <dbReference type="EMBL" id="GFG58763.1"/>
    </source>
</evidence>
<organism evidence="1 2">
    <name type="scientific">Mycolicibacterium murale</name>
    <dbReference type="NCBI Taxonomy" id="182220"/>
    <lineage>
        <taxon>Bacteria</taxon>
        <taxon>Bacillati</taxon>
        <taxon>Actinomycetota</taxon>
        <taxon>Actinomycetes</taxon>
        <taxon>Mycobacteriales</taxon>
        <taxon>Mycobacteriaceae</taxon>
        <taxon>Mycolicibacterium</taxon>
    </lineage>
</organism>
<protein>
    <submittedName>
        <fullName evidence="1">Uncharacterized protein</fullName>
    </submittedName>
</protein>